<evidence type="ECO:0008006" key="3">
    <source>
        <dbReference type="Google" id="ProtNLM"/>
    </source>
</evidence>
<keyword evidence="2" id="KW-1185">Reference proteome</keyword>
<evidence type="ECO:0000313" key="2">
    <source>
        <dbReference type="Proteomes" id="UP000190797"/>
    </source>
</evidence>
<dbReference type="STRING" id="1909395.BKM31_21355"/>
<accession>A0A1V0A0D4</accession>
<sequence length="159" mass="17725">MYTVAYRRTETSVTTIPAAVRELSPLSGYTDHFTLATDVRATPEQWARAMFGDVPNASERLIWSGFLGLRLSPRPSPDTVAGWRIAERGPDWIRMEAASWFLTAHIVVRATEGQVAAATFLRYDRPLGRVVWTALSPIHRALVPWILRKGASVRAQAHG</sequence>
<dbReference type="Proteomes" id="UP000190797">
    <property type="component" value="Chromosome"/>
</dbReference>
<reference evidence="2" key="1">
    <citation type="journal article" date="2017" name="Med. Chem. Commun.">
        <title>Nonomuraea sp. ATCC 55076 harbours the largest actinomycete chromosome to date and the kistamicin biosynthetic gene cluster.</title>
        <authorList>
            <person name="Nazari B."/>
            <person name="Forneris C.C."/>
            <person name="Gibson M.I."/>
            <person name="Moon K."/>
            <person name="Schramma K.R."/>
            <person name="Seyedsayamdost M.R."/>
        </authorList>
    </citation>
    <scope>NUCLEOTIDE SEQUENCE [LARGE SCALE GENOMIC DNA]</scope>
    <source>
        <strain evidence="2">ATCC 55076</strain>
    </source>
</reference>
<proteinExistence type="predicted"/>
<dbReference type="AlphaFoldDB" id="A0A1V0A0D4"/>
<protein>
    <recommendedName>
        <fullName evidence="3">DUF2867 domain-containing protein</fullName>
    </recommendedName>
</protein>
<organism evidence="1 2">
    <name type="scientific">[Actinomadura] parvosata subsp. kistnae</name>
    <dbReference type="NCBI Taxonomy" id="1909395"/>
    <lineage>
        <taxon>Bacteria</taxon>
        <taxon>Bacillati</taxon>
        <taxon>Actinomycetota</taxon>
        <taxon>Actinomycetes</taxon>
        <taxon>Streptosporangiales</taxon>
        <taxon>Streptosporangiaceae</taxon>
        <taxon>Nonomuraea</taxon>
    </lineage>
</organism>
<dbReference type="OrthoDB" id="4551029at2"/>
<dbReference type="EMBL" id="CP017717">
    <property type="protein sequence ID" value="AQZ63664.1"/>
    <property type="molecule type" value="Genomic_DNA"/>
</dbReference>
<evidence type="ECO:0000313" key="1">
    <source>
        <dbReference type="EMBL" id="AQZ63664.1"/>
    </source>
</evidence>
<name>A0A1V0A0D4_9ACTN</name>
<dbReference type="KEGG" id="noa:BKM31_21355"/>
<gene>
    <name evidence="1" type="ORF">BKM31_21355</name>
</gene>